<dbReference type="InterPro" id="IPR036651">
    <property type="entry name" value="Gln_synt_N_sf"/>
</dbReference>
<sequence length="453" mass="49947">MADRTPPLGVEELRTLVASGEIDTVVLAFPDMQGRLQGKRFAAPFFLDEVLHHGTEGCNYLLAVDAEMNTVDGYAMSSWDNGYGDFAMHPDLATLRRVPWNEGTALVIADLGWADGSPVHAAPRQILRRQLERLAEHGLTAQVGTELEFIVFKDTYEQAWDAGYRNLTPANQYNVDYSVLGTGRIEPLLRRIRNEMAGAGLTVESAKGECNPGQHEIAFRYDEALVTCDQHAIYKTGAKEIAAQEGVSLTFMAKYNEREGNSCHIHLSLADADGNNAMCDPDGGMSALMRHFLAGQLAALREFSLLYAPNINSYKRFQPGSFAPTAVAWGHDNRTCALRVVGHGRSLRFENRLPGGDVNPHLAVAGMVAAGLYGIEQRLELPEPCPGNAYTADFEHVPTTLREAAELWETSAIAKDAFGDEVVAHYRNMARVELDAFDAAVTDWELRRSFERM</sequence>
<evidence type="ECO:0000259" key="7">
    <source>
        <dbReference type="PROSITE" id="PS51986"/>
    </source>
</evidence>
<evidence type="ECO:0000256" key="2">
    <source>
        <dbReference type="ARBA" id="ARBA00022598"/>
    </source>
</evidence>
<keyword evidence="4" id="KW-0067">ATP-binding</keyword>
<dbReference type="Proteomes" id="UP001500973">
    <property type="component" value="Unassembled WGS sequence"/>
</dbReference>
<dbReference type="EMBL" id="BAAAIZ010000008">
    <property type="protein sequence ID" value="GAA1415855.1"/>
    <property type="molecule type" value="Genomic_DNA"/>
</dbReference>
<dbReference type="Pfam" id="PF00120">
    <property type="entry name" value="Gln-synt_C"/>
    <property type="match status" value="1"/>
</dbReference>
<dbReference type="InterPro" id="IPR008146">
    <property type="entry name" value="Gln_synth_cat_dom"/>
</dbReference>
<dbReference type="RefSeq" id="WP_344009891.1">
    <property type="nucleotide sequence ID" value="NZ_BAAAIZ010000008.1"/>
</dbReference>
<dbReference type="Gene3D" id="3.30.590.10">
    <property type="entry name" value="Glutamine synthetase/guanido kinase, catalytic domain"/>
    <property type="match status" value="1"/>
</dbReference>
<evidence type="ECO:0000256" key="5">
    <source>
        <dbReference type="PROSITE-ProRule" id="PRU01330"/>
    </source>
</evidence>
<keyword evidence="10" id="KW-1185">Reference proteome</keyword>
<evidence type="ECO:0000256" key="1">
    <source>
        <dbReference type="ARBA" id="ARBA00009897"/>
    </source>
</evidence>
<evidence type="ECO:0000256" key="3">
    <source>
        <dbReference type="ARBA" id="ARBA00022741"/>
    </source>
</evidence>
<feature type="domain" description="GS catalytic" evidence="8">
    <location>
        <begin position="123"/>
        <end position="453"/>
    </location>
</feature>
<dbReference type="SUPFAM" id="SSF55931">
    <property type="entry name" value="Glutamine synthetase/guanido kinase"/>
    <property type="match status" value="1"/>
</dbReference>
<dbReference type="PANTHER" id="PTHR43785">
    <property type="entry name" value="GAMMA-GLUTAMYLPUTRESCINE SYNTHETASE"/>
    <property type="match status" value="1"/>
</dbReference>
<evidence type="ECO:0000313" key="9">
    <source>
        <dbReference type="EMBL" id="GAA1415855.1"/>
    </source>
</evidence>
<dbReference type="InterPro" id="IPR008147">
    <property type="entry name" value="Gln_synt_N"/>
</dbReference>
<dbReference type="PANTHER" id="PTHR43785:SF12">
    <property type="entry name" value="TYPE-1 GLUTAMINE SYNTHETASE 2"/>
    <property type="match status" value="1"/>
</dbReference>
<feature type="domain" description="GS beta-grasp" evidence="7">
    <location>
        <begin position="20"/>
        <end position="116"/>
    </location>
</feature>
<keyword evidence="2" id="KW-0436">Ligase</keyword>
<dbReference type="InterPro" id="IPR014746">
    <property type="entry name" value="Gln_synth/guanido_kin_cat_dom"/>
</dbReference>
<evidence type="ECO:0000259" key="8">
    <source>
        <dbReference type="PROSITE" id="PS51987"/>
    </source>
</evidence>
<reference evidence="9 10" key="1">
    <citation type="journal article" date="2019" name="Int. J. Syst. Evol. Microbiol.">
        <title>The Global Catalogue of Microorganisms (GCM) 10K type strain sequencing project: providing services to taxonomists for standard genome sequencing and annotation.</title>
        <authorList>
            <consortium name="The Broad Institute Genomics Platform"/>
            <consortium name="The Broad Institute Genome Sequencing Center for Infectious Disease"/>
            <person name="Wu L."/>
            <person name="Ma J."/>
        </authorList>
    </citation>
    <scope>NUCLEOTIDE SEQUENCE [LARGE SCALE GENOMIC DNA]</scope>
    <source>
        <strain evidence="9 10">JCM 11756</strain>
    </source>
</reference>
<comment type="caution">
    <text evidence="9">The sequence shown here is derived from an EMBL/GenBank/DDBJ whole genome shotgun (WGS) entry which is preliminary data.</text>
</comment>
<dbReference type="SUPFAM" id="SSF54368">
    <property type="entry name" value="Glutamine synthetase, N-terminal domain"/>
    <property type="match status" value="1"/>
</dbReference>
<gene>
    <name evidence="9" type="primary">glnA4</name>
    <name evidence="9" type="ORF">GCM10009601_06500</name>
</gene>
<evidence type="ECO:0000256" key="4">
    <source>
        <dbReference type="ARBA" id="ARBA00022840"/>
    </source>
</evidence>
<dbReference type="PROSITE" id="PS51986">
    <property type="entry name" value="GS_BETA_GRASP"/>
    <property type="match status" value="1"/>
</dbReference>
<name>A0ABN1YLI7_9ACTN</name>
<accession>A0ABN1YLI7</accession>
<dbReference type="PROSITE" id="PS51987">
    <property type="entry name" value="GS_CATALYTIC"/>
    <property type="match status" value="1"/>
</dbReference>
<evidence type="ECO:0000313" key="10">
    <source>
        <dbReference type="Proteomes" id="UP001500973"/>
    </source>
</evidence>
<dbReference type="Gene3D" id="3.10.20.70">
    <property type="entry name" value="Glutamine synthetase, N-terminal domain"/>
    <property type="match status" value="1"/>
</dbReference>
<evidence type="ECO:0000256" key="6">
    <source>
        <dbReference type="RuleBase" id="RU000384"/>
    </source>
</evidence>
<proteinExistence type="inferred from homology"/>
<protein>
    <submittedName>
        <fullName evidence="9">Gamma-glutamylethanolamide synthetase GlnA4</fullName>
    </submittedName>
</protein>
<keyword evidence="3" id="KW-0547">Nucleotide-binding</keyword>
<dbReference type="SMART" id="SM01230">
    <property type="entry name" value="Gln-synt_C"/>
    <property type="match status" value="1"/>
</dbReference>
<organism evidence="9 10">
    <name type="scientific">Streptomyces thermospinosisporus</name>
    <dbReference type="NCBI Taxonomy" id="161482"/>
    <lineage>
        <taxon>Bacteria</taxon>
        <taxon>Bacillati</taxon>
        <taxon>Actinomycetota</taxon>
        <taxon>Actinomycetes</taxon>
        <taxon>Kitasatosporales</taxon>
        <taxon>Streptomycetaceae</taxon>
        <taxon>Streptomyces</taxon>
    </lineage>
</organism>
<comment type="similarity">
    <text evidence="1 5 6">Belongs to the glutamine synthetase family.</text>
</comment>